<reference evidence="5" key="1">
    <citation type="submission" date="2025-08" db="UniProtKB">
        <authorList>
            <consortium name="RefSeq"/>
        </authorList>
    </citation>
    <scope>IDENTIFICATION</scope>
    <source>
        <tissue evidence="5">Testes</tissue>
    </source>
</reference>
<dbReference type="InterPro" id="IPR050271">
    <property type="entry name" value="UDP-glycosyltransferase"/>
</dbReference>
<feature type="non-terminal residue" evidence="5">
    <location>
        <position position="286"/>
    </location>
</feature>
<keyword evidence="2" id="KW-0328">Glycosyltransferase</keyword>
<dbReference type="Pfam" id="PF00201">
    <property type="entry name" value="UDPGT"/>
    <property type="match status" value="1"/>
</dbReference>
<dbReference type="PANTHER" id="PTHR48043:SF145">
    <property type="entry name" value="FI06409P-RELATED"/>
    <property type="match status" value="1"/>
</dbReference>
<accession>A0ABM0MHB4</accession>
<dbReference type="GeneID" id="102810102"/>
<evidence type="ECO:0000256" key="1">
    <source>
        <dbReference type="ARBA" id="ARBA00009995"/>
    </source>
</evidence>
<keyword evidence="3" id="KW-0808">Transferase</keyword>
<dbReference type="Gene3D" id="3.40.50.2000">
    <property type="entry name" value="Glycogen Phosphorylase B"/>
    <property type="match status" value="1"/>
</dbReference>
<dbReference type="SUPFAM" id="SSF53756">
    <property type="entry name" value="UDP-Glycosyltransferase/glycogen phosphorylase"/>
    <property type="match status" value="1"/>
</dbReference>
<evidence type="ECO:0000313" key="4">
    <source>
        <dbReference type="Proteomes" id="UP000694865"/>
    </source>
</evidence>
<evidence type="ECO:0000313" key="5">
    <source>
        <dbReference type="RefSeq" id="XP_006819405.1"/>
    </source>
</evidence>
<comment type="similarity">
    <text evidence="1">Belongs to the UDP-glycosyltransferase family.</text>
</comment>
<evidence type="ECO:0000256" key="2">
    <source>
        <dbReference type="ARBA" id="ARBA00022676"/>
    </source>
</evidence>
<name>A0ABM0MHB4_SACKO</name>
<proteinExistence type="inferred from homology"/>
<keyword evidence="4" id="KW-1185">Reference proteome</keyword>
<dbReference type="Proteomes" id="UP000694865">
    <property type="component" value="Unplaced"/>
</dbReference>
<gene>
    <name evidence="5" type="primary">LOC102810102</name>
</gene>
<organism evidence="4 5">
    <name type="scientific">Saccoglossus kowalevskii</name>
    <name type="common">Acorn worm</name>
    <dbReference type="NCBI Taxonomy" id="10224"/>
    <lineage>
        <taxon>Eukaryota</taxon>
        <taxon>Metazoa</taxon>
        <taxon>Hemichordata</taxon>
        <taxon>Enteropneusta</taxon>
        <taxon>Harrimaniidae</taxon>
        <taxon>Saccoglossus</taxon>
    </lineage>
</organism>
<protein>
    <submittedName>
        <fullName evidence="5">UDP-glucuronosyltransferase 1-2-like</fullName>
    </submittedName>
</protein>
<evidence type="ECO:0000256" key="3">
    <source>
        <dbReference type="ARBA" id="ARBA00022679"/>
    </source>
</evidence>
<sequence length="286" mass="32096">MATFFNNQWFGAVVTACVICPVLCSNILILPGPSAGNFYITISRFGELLAMKGHNVTVLINDLFYHRFAGLIKQQRTFMNFEEYECGFNEFPDAYNQVTKSTHTAPTIFDTLRVFEAFADETEAFIQDSNIVERLNAANFDLIVANVFNPGYAIIVDILHVPIIGVSTARPLPMIDDLIHGLMSNPAYVPAVTTGYSDKMTFPQRLKNVFAYLASAAILEFVLLKPFKIVQQRHNIRPELPYRSLCGNSELVLFCSDFAFDYPRPMMPHGIYIGSLTARTPDPLSQ</sequence>
<dbReference type="InterPro" id="IPR002213">
    <property type="entry name" value="UDP_glucos_trans"/>
</dbReference>
<dbReference type="PANTHER" id="PTHR48043">
    <property type="entry name" value="EG:EG0003.4 PROTEIN-RELATED"/>
    <property type="match status" value="1"/>
</dbReference>
<dbReference type="RefSeq" id="XP_006819405.1">
    <property type="nucleotide sequence ID" value="XM_006819342.1"/>
</dbReference>